<gene>
    <name evidence="2" type="ORF">BDN70DRAFT_886002</name>
</gene>
<protein>
    <submittedName>
        <fullName evidence="2">Uncharacterized protein</fullName>
    </submittedName>
</protein>
<reference evidence="2" key="1">
    <citation type="submission" date="2020-11" db="EMBL/GenBank/DDBJ databases">
        <authorList>
            <consortium name="DOE Joint Genome Institute"/>
            <person name="Ahrendt S."/>
            <person name="Riley R."/>
            <person name="Andreopoulos W."/>
            <person name="Labutti K."/>
            <person name="Pangilinan J."/>
            <person name="Ruiz-Duenas F.J."/>
            <person name="Barrasa J.M."/>
            <person name="Sanchez-Garcia M."/>
            <person name="Camarero S."/>
            <person name="Miyauchi S."/>
            <person name="Serrano A."/>
            <person name="Linde D."/>
            <person name="Babiker R."/>
            <person name="Drula E."/>
            <person name="Ayuso-Fernandez I."/>
            <person name="Pacheco R."/>
            <person name="Padilla G."/>
            <person name="Ferreira P."/>
            <person name="Barriuso J."/>
            <person name="Kellner H."/>
            <person name="Castanera R."/>
            <person name="Alfaro M."/>
            <person name="Ramirez L."/>
            <person name="Pisabarro A.G."/>
            <person name="Kuo A."/>
            <person name="Tritt A."/>
            <person name="Lipzen A."/>
            <person name="He G."/>
            <person name="Yan M."/>
            <person name="Ng V."/>
            <person name="Cullen D."/>
            <person name="Martin F."/>
            <person name="Rosso M.-N."/>
            <person name="Henrissat B."/>
            <person name="Hibbett D."/>
            <person name="Martinez A.T."/>
            <person name="Grigoriev I.V."/>
        </authorList>
    </citation>
    <scope>NUCLEOTIDE SEQUENCE</scope>
    <source>
        <strain evidence="2">CIRM-BRFM 674</strain>
    </source>
</reference>
<dbReference type="AlphaFoldDB" id="A0A9P5YR95"/>
<proteinExistence type="predicted"/>
<evidence type="ECO:0000313" key="3">
    <source>
        <dbReference type="Proteomes" id="UP000807469"/>
    </source>
</evidence>
<name>A0A9P5YR95_9AGAR</name>
<keyword evidence="3" id="KW-1185">Reference proteome</keyword>
<accession>A0A9P5YR95</accession>
<evidence type="ECO:0000313" key="2">
    <source>
        <dbReference type="EMBL" id="KAF9473280.1"/>
    </source>
</evidence>
<organism evidence="2 3">
    <name type="scientific">Pholiota conissans</name>
    <dbReference type="NCBI Taxonomy" id="109636"/>
    <lineage>
        <taxon>Eukaryota</taxon>
        <taxon>Fungi</taxon>
        <taxon>Dikarya</taxon>
        <taxon>Basidiomycota</taxon>
        <taxon>Agaricomycotina</taxon>
        <taxon>Agaricomycetes</taxon>
        <taxon>Agaricomycetidae</taxon>
        <taxon>Agaricales</taxon>
        <taxon>Agaricineae</taxon>
        <taxon>Strophariaceae</taxon>
        <taxon>Pholiota</taxon>
    </lineage>
</organism>
<dbReference type="EMBL" id="MU155455">
    <property type="protein sequence ID" value="KAF9473280.1"/>
    <property type="molecule type" value="Genomic_DNA"/>
</dbReference>
<comment type="caution">
    <text evidence="2">The sequence shown here is derived from an EMBL/GenBank/DDBJ whole genome shotgun (WGS) entry which is preliminary data.</text>
</comment>
<sequence>MPSLAPRAHASRAQCSVSAPSSNALQHAPRGPAVSHTHWNTALPFNRLPSAHPTPCTLSVGCGTRLELELES</sequence>
<feature type="region of interest" description="Disordered" evidence="1">
    <location>
        <begin position="1"/>
        <end position="36"/>
    </location>
</feature>
<feature type="compositionally biased region" description="Polar residues" evidence="1">
    <location>
        <begin position="13"/>
        <end position="25"/>
    </location>
</feature>
<dbReference type="Proteomes" id="UP000807469">
    <property type="component" value="Unassembled WGS sequence"/>
</dbReference>
<evidence type="ECO:0000256" key="1">
    <source>
        <dbReference type="SAM" id="MobiDB-lite"/>
    </source>
</evidence>